<feature type="region of interest" description="Disordered" evidence="1">
    <location>
        <begin position="39"/>
        <end position="76"/>
    </location>
</feature>
<organism evidence="3 4">
    <name type="scientific">Mycolicibacterium mucogenicum</name>
    <name type="common">Mycobacterium mucogenicum</name>
    <dbReference type="NCBI Taxonomy" id="56689"/>
    <lineage>
        <taxon>Bacteria</taxon>
        <taxon>Bacillati</taxon>
        <taxon>Actinomycetota</taxon>
        <taxon>Actinomycetes</taxon>
        <taxon>Mycobacteriales</taxon>
        <taxon>Mycobacteriaceae</taxon>
        <taxon>Mycolicibacterium</taxon>
    </lineage>
</organism>
<feature type="signal peptide" evidence="2">
    <location>
        <begin position="1"/>
        <end position="35"/>
    </location>
</feature>
<dbReference type="EMBL" id="LZLC01000046">
    <property type="protein sequence ID" value="OBJ45005.1"/>
    <property type="molecule type" value="Genomic_DNA"/>
</dbReference>
<dbReference type="Proteomes" id="UP000093898">
    <property type="component" value="Unassembled WGS sequence"/>
</dbReference>
<evidence type="ECO:0000256" key="2">
    <source>
        <dbReference type="SAM" id="SignalP"/>
    </source>
</evidence>
<dbReference type="AlphaFoldDB" id="A0A1A3HAE1"/>
<comment type="caution">
    <text evidence="3">The sequence shown here is derived from an EMBL/GenBank/DDBJ whole genome shotgun (WGS) entry which is preliminary data.</text>
</comment>
<proteinExistence type="predicted"/>
<keyword evidence="2" id="KW-0732">Signal</keyword>
<dbReference type="RefSeq" id="WP_064979319.1">
    <property type="nucleotide sequence ID" value="NZ_LZLC01000046.1"/>
</dbReference>
<evidence type="ECO:0000313" key="4">
    <source>
        <dbReference type="Proteomes" id="UP000093898"/>
    </source>
</evidence>
<evidence type="ECO:0000313" key="3">
    <source>
        <dbReference type="EMBL" id="OBJ45005.1"/>
    </source>
</evidence>
<feature type="chain" id="PRO_5008323664" description="Alanine and proline-rich secreted protein Apa" evidence="2">
    <location>
        <begin position="36"/>
        <end position="76"/>
    </location>
</feature>
<evidence type="ECO:0008006" key="5">
    <source>
        <dbReference type="Google" id="ProtNLM"/>
    </source>
</evidence>
<evidence type="ECO:0000256" key="1">
    <source>
        <dbReference type="SAM" id="MobiDB-lite"/>
    </source>
</evidence>
<reference evidence="3 4" key="1">
    <citation type="submission" date="2016-06" db="EMBL/GenBank/DDBJ databases">
        <authorList>
            <person name="Kjaerup R.B."/>
            <person name="Dalgaard T.S."/>
            <person name="Juul-Madsen H.R."/>
        </authorList>
    </citation>
    <scope>NUCLEOTIDE SEQUENCE [LARGE SCALE GENOMIC DNA]</scope>
    <source>
        <strain evidence="3 4">1127319.6</strain>
    </source>
</reference>
<accession>A0A1A3HAE1</accession>
<sequence>MSRSRLTNAATIRRVAAAIGAGALVAMGAATVAVAEPARENPAGANGSTTTKEAPPTAPLTPSASPVVKAAPYGKS</sequence>
<gene>
    <name evidence="3" type="ORF">A5630_01185</name>
</gene>
<protein>
    <recommendedName>
        <fullName evidence="5">Alanine and proline-rich secreted protein Apa</fullName>
    </recommendedName>
</protein>
<name>A0A1A3HAE1_MYCMU</name>